<keyword evidence="2" id="KW-0238">DNA-binding</keyword>
<dbReference type="PANTHER" id="PTHR47506">
    <property type="entry name" value="TRANSCRIPTIONAL REGULATORY PROTEIN"/>
    <property type="match status" value="1"/>
</dbReference>
<organism evidence="5 6">
    <name type="scientific">Mesorhizobium kowhaii</name>
    <dbReference type="NCBI Taxonomy" id="1300272"/>
    <lineage>
        <taxon>Bacteria</taxon>
        <taxon>Pseudomonadati</taxon>
        <taxon>Pseudomonadota</taxon>
        <taxon>Alphaproteobacteria</taxon>
        <taxon>Hyphomicrobiales</taxon>
        <taxon>Phyllobacteriaceae</taxon>
        <taxon>Mesorhizobium</taxon>
    </lineage>
</organism>
<name>A0A2W7CAK7_9HYPH</name>
<dbReference type="InterPro" id="IPR009057">
    <property type="entry name" value="Homeodomain-like_sf"/>
</dbReference>
<evidence type="ECO:0000313" key="6">
    <source>
        <dbReference type="Proteomes" id="UP000248616"/>
    </source>
</evidence>
<reference evidence="6" key="1">
    <citation type="submission" date="2017-03" db="EMBL/GenBank/DDBJ databases">
        <authorList>
            <person name="Safronova V.I."/>
            <person name="Sazanova A.L."/>
            <person name="Chirak E.R."/>
        </authorList>
    </citation>
    <scope>NUCLEOTIDE SEQUENCE [LARGE SCALE GENOMIC DNA]</scope>
    <source>
        <strain evidence="6">Ach-343</strain>
    </source>
</reference>
<dbReference type="Pfam" id="PF00440">
    <property type="entry name" value="TetR_N"/>
    <property type="match status" value="1"/>
</dbReference>
<dbReference type="OrthoDB" id="9795242at2"/>
<evidence type="ECO:0000256" key="1">
    <source>
        <dbReference type="ARBA" id="ARBA00023015"/>
    </source>
</evidence>
<dbReference type="InterPro" id="IPR001647">
    <property type="entry name" value="HTH_TetR"/>
</dbReference>
<protein>
    <recommendedName>
        <fullName evidence="4">HTH tetR-type domain-containing protein</fullName>
    </recommendedName>
</protein>
<dbReference type="SUPFAM" id="SSF46689">
    <property type="entry name" value="Homeodomain-like"/>
    <property type="match status" value="1"/>
</dbReference>
<dbReference type="InterPro" id="IPR036271">
    <property type="entry name" value="Tet_transcr_reg_TetR-rel_C_sf"/>
</dbReference>
<dbReference type="Gene3D" id="1.10.10.60">
    <property type="entry name" value="Homeodomain-like"/>
    <property type="match status" value="1"/>
</dbReference>
<evidence type="ECO:0000256" key="2">
    <source>
        <dbReference type="ARBA" id="ARBA00023125"/>
    </source>
</evidence>
<accession>A0A2W7CAK7</accession>
<evidence type="ECO:0000259" key="4">
    <source>
        <dbReference type="Pfam" id="PF00440"/>
    </source>
</evidence>
<dbReference type="EMBL" id="MZXV01000012">
    <property type="protein sequence ID" value="PZV40115.1"/>
    <property type="molecule type" value="Genomic_DNA"/>
</dbReference>
<dbReference type="Proteomes" id="UP000248616">
    <property type="component" value="Unassembled WGS sequence"/>
</dbReference>
<keyword evidence="6" id="KW-1185">Reference proteome</keyword>
<gene>
    <name evidence="5" type="ORF">B5V02_02275</name>
</gene>
<evidence type="ECO:0000313" key="5">
    <source>
        <dbReference type="EMBL" id="PZV40115.1"/>
    </source>
</evidence>
<sequence>MRVGTKQTKHGGRPRKFDEATALGAMQRQIWTTGLSGVSLDGIARSAGLNRPSLAAAFGDKDAIYAKAAAQYAAMMDARVSEALSLDDLGSALRAAFDAAIDIYTGGGPDGCFVICTAPAEALTNPICRSILDQSLESIDAAFLSRLQLDERRVSANPDELPLVAALLGATLHSVALRARAGWSRERLRSLAAGAIRQVIGET</sequence>
<comment type="caution">
    <text evidence="5">The sequence shown here is derived from an EMBL/GenBank/DDBJ whole genome shotgun (WGS) entry which is preliminary data.</text>
</comment>
<dbReference type="GO" id="GO:0003677">
    <property type="term" value="F:DNA binding"/>
    <property type="evidence" value="ECO:0007669"/>
    <property type="project" value="UniProtKB-KW"/>
</dbReference>
<evidence type="ECO:0000256" key="3">
    <source>
        <dbReference type="ARBA" id="ARBA00023163"/>
    </source>
</evidence>
<dbReference type="Gene3D" id="1.10.357.10">
    <property type="entry name" value="Tetracycline Repressor, domain 2"/>
    <property type="match status" value="1"/>
</dbReference>
<dbReference type="AlphaFoldDB" id="A0A2W7CAK7"/>
<feature type="domain" description="HTH tetR-type" evidence="4">
    <location>
        <begin position="28"/>
        <end position="66"/>
    </location>
</feature>
<keyword evidence="3" id="KW-0804">Transcription</keyword>
<dbReference type="PANTHER" id="PTHR47506:SF1">
    <property type="entry name" value="HTH-TYPE TRANSCRIPTIONAL REGULATOR YJDC"/>
    <property type="match status" value="1"/>
</dbReference>
<dbReference type="SUPFAM" id="SSF48498">
    <property type="entry name" value="Tetracyclin repressor-like, C-terminal domain"/>
    <property type="match status" value="1"/>
</dbReference>
<keyword evidence="1" id="KW-0805">Transcription regulation</keyword>
<proteinExistence type="predicted"/>